<evidence type="ECO:0000313" key="2">
    <source>
        <dbReference type="EMBL" id="SJL00908.1"/>
    </source>
</evidence>
<dbReference type="CDD" id="cd09917">
    <property type="entry name" value="F-box_SF"/>
    <property type="match status" value="1"/>
</dbReference>
<dbReference type="EMBL" id="FUEG01000002">
    <property type="protein sequence ID" value="SJL00908.1"/>
    <property type="molecule type" value="Genomic_DNA"/>
</dbReference>
<name>A0A284QWR0_ARMOS</name>
<dbReference type="PROSITE" id="PS50181">
    <property type="entry name" value="FBOX"/>
    <property type="match status" value="1"/>
</dbReference>
<dbReference type="InterPro" id="IPR036047">
    <property type="entry name" value="F-box-like_dom_sf"/>
</dbReference>
<dbReference type="InterPro" id="IPR001810">
    <property type="entry name" value="F-box_dom"/>
</dbReference>
<evidence type="ECO:0000313" key="3">
    <source>
        <dbReference type="Proteomes" id="UP000219338"/>
    </source>
</evidence>
<dbReference type="Pfam" id="PF00646">
    <property type="entry name" value="F-box"/>
    <property type="match status" value="1"/>
</dbReference>
<reference evidence="3" key="1">
    <citation type="journal article" date="2017" name="Nat. Ecol. Evol.">
        <title>Genome expansion and lineage-specific genetic innovations in the forest pathogenic fungi Armillaria.</title>
        <authorList>
            <person name="Sipos G."/>
            <person name="Prasanna A.N."/>
            <person name="Walter M.C."/>
            <person name="O'Connor E."/>
            <person name="Balint B."/>
            <person name="Krizsan K."/>
            <person name="Kiss B."/>
            <person name="Hess J."/>
            <person name="Varga T."/>
            <person name="Slot J."/>
            <person name="Riley R."/>
            <person name="Boka B."/>
            <person name="Rigling D."/>
            <person name="Barry K."/>
            <person name="Lee J."/>
            <person name="Mihaltcheva S."/>
            <person name="LaButti K."/>
            <person name="Lipzen A."/>
            <person name="Waldron R."/>
            <person name="Moloney N.M."/>
            <person name="Sperisen C."/>
            <person name="Kredics L."/>
            <person name="Vagvoelgyi C."/>
            <person name="Patrignani A."/>
            <person name="Fitzpatrick D."/>
            <person name="Nagy I."/>
            <person name="Doyle S."/>
            <person name="Anderson J.B."/>
            <person name="Grigoriev I.V."/>
            <person name="Gueldener U."/>
            <person name="Muensterkoetter M."/>
            <person name="Nagy L.G."/>
        </authorList>
    </citation>
    <scope>NUCLEOTIDE SEQUENCE [LARGE SCALE GENOMIC DNA]</scope>
    <source>
        <strain evidence="3">C18/9</strain>
    </source>
</reference>
<dbReference type="AlphaFoldDB" id="A0A284QWR0"/>
<protein>
    <recommendedName>
        <fullName evidence="1">F-box domain-containing protein</fullName>
    </recommendedName>
</protein>
<dbReference type="Proteomes" id="UP000219338">
    <property type="component" value="Unassembled WGS sequence"/>
</dbReference>
<gene>
    <name evidence="2" type="ORF">ARMOST_04222</name>
</gene>
<feature type="domain" description="F-box" evidence="1">
    <location>
        <begin position="14"/>
        <end position="61"/>
    </location>
</feature>
<proteinExistence type="predicted"/>
<accession>A0A284QWR0</accession>
<dbReference type="OrthoDB" id="2322499at2759"/>
<sequence>MRNSRNGLPNDVPNFAFDQISPEIVVEILGWLSPYDLLTVKLVSSRFLYFIQHNAIYWIKARQNVGNIPPPLPDLSESTYASCLFCKTKCLPCCNRMTDLLPVSFPLRVRTCLETCIRQLFAPTTLQSLGEFSYLKRYLPFASWLPYETMTDNSIVNHHRHAEILHTRFMVMQNERGLMAAEEEYRNESPQRQANVAAQMKVRN</sequence>
<evidence type="ECO:0000259" key="1">
    <source>
        <dbReference type="PROSITE" id="PS50181"/>
    </source>
</evidence>
<dbReference type="SMART" id="SM00256">
    <property type="entry name" value="FBOX"/>
    <property type="match status" value="1"/>
</dbReference>
<keyword evidence="3" id="KW-1185">Reference proteome</keyword>
<organism evidence="2 3">
    <name type="scientific">Armillaria ostoyae</name>
    <name type="common">Armillaria root rot fungus</name>
    <dbReference type="NCBI Taxonomy" id="47428"/>
    <lineage>
        <taxon>Eukaryota</taxon>
        <taxon>Fungi</taxon>
        <taxon>Dikarya</taxon>
        <taxon>Basidiomycota</taxon>
        <taxon>Agaricomycotina</taxon>
        <taxon>Agaricomycetes</taxon>
        <taxon>Agaricomycetidae</taxon>
        <taxon>Agaricales</taxon>
        <taxon>Marasmiineae</taxon>
        <taxon>Physalacriaceae</taxon>
        <taxon>Armillaria</taxon>
    </lineage>
</organism>
<dbReference type="SUPFAM" id="SSF81383">
    <property type="entry name" value="F-box domain"/>
    <property type="match status" value="1"/>
</dbReference>